<evidence type="ECO:0000313" key="4">
    <source>
        <dbReference type="EMBL" id="PWH84641.1"/>
    </source>
</evidence>
<dbReference type="GO" id="GO:0097367">
    <property type="term" value="F:carbohydrate derivative binding"/>
    <property type="evidence" value="ECO:0007669"/>
    <property type="project" value="InterPro"/>
</dbReference>
<evidence type="ECO:0000256" key="1">
    <source>
        <dbReference type="ARBA" id="ARBA00010523"/>
    </source>
</evidence>
<dbReference type="GO" id="GO:0005975">
    <property type="term" value="P:carbohydrate metabolic process"/>
    <property type="evidence" value="ECO:0007669"/>
    <property type="project" value="InterPro"/>
</dbReference>
<dbReference type="GO" id="GO:0004347">
    <property type="term" value="F:glucose-6-phosphate isomerase activity"/>
    <property type="evidence" value="ECO:0007669"/>
    <property type="project" value="InterPro"/>
</dbReference>
<organism evidence="4 5">
    <name type="scientific">Brumimicrobium oceani</name>
    <dbReference type="NCBI Taxonomy" id="2100725"/>
    <lineage>
        <taxon>Bacteria</taxon>
        <taxon>Pseudomonadati</taxon>
        <taxon>Bacteroidota</taxon>
        <taxon>Flavobacteriia</taxon>
        <taxon>Flavobacteriales</taxon>
        <taxon>Crocinitomicaceae</taxon>
        <taxon>Brumimicrobium</taxon>
    </lineage>
</organism>
<reference evidence="4 5" key="2">
    <citation type="submission" date="2018-05" db="EMBL/GenBank/DDBJ databases">
        <authorList>
            <person name="Lanie J.A."/>
            <person name="Ng W.-L."/>
            <person name="Kazmierczak K.M."/>
            <person name="Andrzejewski T.M."/>
            <person name="Davidsen T.M."/>
            <person name="Wayne K.J."/>
            <person name="Tettelin H."/>
            <person name="Glass J.I."/>
            <person name="Rusch D."/>
            <person name="Podicherti R."/>
            <person name="Tsui H.-C.T."/>
            <person name="Winkler M.E."/>
        </authorList>
    </citation>
    <scope>NUCLEOTIDE SEQUENCE [LARGE SCALE GENOMIC DNA]</scope>
    <source>
        <strain evidence="4 5">C305</strain>
    </source>
</reference>
<evidence type="ECO:0000256" key="2">
    <source>
        <dbReference type="ARBA" id="ARBA00023235"/>
    </source>
</evidence>
<dbReference type="GO" id="GO:1901135">
    <property type="term" value="P:carbohydrate derivative metabolic process"/>
    <property type="evidence" value="ECO:0007669"/>
    <property type="project" value="InterPro"/>
</dbReference>
<proteinExistence type="inferred from homology"/>
<dbReference type="NCBIfam" id="NF006423">
    <property type="entry name" value="PRK08674.1-2"/>
    <property type="match status" value="1"/>
</dbReference>
<dbReference type="NCBIfam" id="TIGR02128">
    <property type="entry name" value="G6PI_arch"/>
    <property type="match status" value="1"/>
</dbReference>
<dbReference type="Pfam" id="PF01380">
    <property type="entry name" value="SIS"/>
    <property type="match status" value="1"/>
</dbReference>
<keyword evidence="5" id="KW-1185">Reference proteome</keyword>
<dbReference type="CDD" id="cd05637">
    <property type="entry name" value="SIS_PGI_PMI_2"/>
    <property type="match status" value="1"/>
</dbReference>
<evidence type="ECO:0000313" key="5">
    <source>
        <dbReference type="Proteomes" id="UP000245370"/>
    </source>
</evidence>
<comment type="caution">
    <text evidence="4">The sequence shown here is derived from an EMBL/GenBank/DDBJ whole genome shotgun (WGS) entry which is preliminary data.</text>
</comment>
<dbReference type="PROSITE" id="PS51464">
    <property type="entry name" value="SIS"/>
    <property type="match status" value="1"/>
</dbReference>
<dbReference type="OrthoDB" id="9771734at2"/>
<reference evidence="4 5" key="1">
    <citation type="submission" date="2018-05" db="EMBL/GenBank/DDBJ databases">
        <title>Brumimicrobium oceani sp. nov., isolated from coastal sediment.</title>
        <authorList>
            <person name="Kou Y."/>
        </authorList>
    </citation>
    <scope>NUCLEOTIDE SEQUENCE [LARGE SCALE GENOMIC DNA]</scope>
    <source>
        <strain evidence="4 5">C305</strain>
    </source>
</reference>
<dbReference type="AlphaFoldDB" id="A0A2U2XA97"/>
<dbReference type="SUPFAM" id="SSF53697">
    <property type="entry name" value="SIS domain"/>
    <property type="match status" value="1"/>
</dbReference>
<protein>
    <submittedName>
        <fullName evidence="4">Bifunctional phosphoglucose/phosphomannose isomerase</fullName>
    </submittedName>
</protein>
<gene>
    <name evidence="4" type="ORF">DIT68_13020</name>
</gene>
<feature type="domain" description="SIS" evidence="3">
    <location>
        <begin position="23"/>
        <end position="161"/>
    </location>
</feature>
<keyword evidence="2 4" id="KW-0413">Isomerase</keyword>
<dbReference type="InterPro" id="IPR019490">
    <property type="entry name" value="Glu6P/Mann6P_isomerase_C"/>
</dbReference>
<dbReference type="Gene3D" id="3.40.50.10490">
    <property type="entry name" value="Glucose-6-phosphate isomerase like protein, domain 1"/>
    <property type="match status" value="2"/>
</dbReference>
<evidence type="ECO:0000259" key="3">
    <source>
        <dbReference type="PROSITE" id="PS51464"/>
    </source>
</evidence>
<dbReference type="GO" id="GO:0004476">
    <property type="term" value="F:mannose-6-phosphate isomerase activity"/>
    <property type="evidence" value="ECO:0007669"/>
    <property type="project" value="InterPro"/>
</dbReference>
<dbReference type="RefSeq" id="WP_109360253.1">
    <property type="nucleotide sequence ID" value="NZ_QFRJ01000012.1"/>
</dbReference>
<sequence>MDKLVAQFPKQIADAIEIASRSDFSFYKNKAFQNVVICGMGGSGIGGKMVSQLFENQASLPIILTQSYEVPGFVNEHTLVIGSSYSGNTEETLAAVEMAKQKGATIVGVSSGGDLAQFCKDNHYDFVKLPGGNPPRSMLAFSAVQLINILSKARIIDANAIDTFAKCRHLLNEELISIKDEAKKLAKHLYGKQCIFYADSDLEFVAIRARQQINENSKRLCWHHVIPEMNHNELVGWAGGDNAFAAVFFVSQFMSDRNKKRTELSQEIIGKKTKHVLSIHGKGKSIIEESFYFIHIIDWASLFLADQMDIDPVEVRVIDYLKSTLDKA</sequence>
<dbReference type="InterPro" id="IPR001347">
    <property type="entry name" value="SIS_dom"/>
</dbReference>
<dbReference type="InterPro" id="IPR046348">
    <property type="entry name" value="SIS_dom_sf"/>
</dbReference>
<accession>A0A2U2XA97</accession>
<dbReference type="Proteomes" id="UP000245370">
    <property type="component" value="Unassembled WGS sequence"/>
</dbReference>
<dbReference type="Pfam" id="PF10432">
    <property type="entry name" value="bact-PGI_C"/>
    <property type="match status" value="1"/>
</dbReference>
<name>A0A2U2XA97_9FLAO</name>
<dbReference type="EMBL" id="QFRJ01000012">
    <property type="protein sequence ID" value="PWH84641.1"/>
    <property type="molecule type" value="Genomic_DNA"/>
</dbReference>
<comment type="similarity">
    <text evidence="1">Belongs to the PGI/PMI family.</text>
</comment>